<name>A0A9W4SL04_9GLOM</name>
<dbReference type="Proteomes" id="UP001153678">
    <property type="component" value="Unassembled WGS sequence"/>
</dbReference>
<reference evidence="1" key="1">
    <citation type="submission" date="2022-08" db="EMBL/GenBank/DDBJ databases">
        <authorList>
            <person name="Kallberg Y."/>
            <person name="Tangrot J."/>
            <person name="Rosling A."/>
        </authorList>
    </citation>
    <scope>NUCLEOTIDE SEQUENCE</scope>
    <source>
        <strain evidence="1">Wild A</strain>
    </source>
</reference>
<evidence type="ECO:0000313" key="1">
    <source>
        <dbReference type="EMBL" id="CAI2172962.1"/>
    </source>
</evidence>
<dbReference type="EMBL" id="CAMKVN010001003">
    <property type="protein sequence ID" value="CAI2172962.1"/>
    <property type="molecule type" value="Genomic_DNA"/>
</dbReference>
<keyword evidence="2" id="KW-1185">Reference proteome</keyword>
<organism evidence="1 2">
    <name type="scientific">Funneliformis geosporum</name>
    <dbReference type="NCBI Taxonomy" id="1117311"/>
    <lineage>
        <taxon>Eukaryota</taxon>
        <taxon>Fungi</taxon>
        <taxon>Fungi incertae sedis</taxon>
        <taxon>Mucoromycota</taxon>
        <taxon>Glomeromycotina</taxon>
        <taxon>Glomeromycetes</taxon>
        <taxon>Glomerales</taxon>
        <taxon>Glomeraceae</taxon>
        <taxon>Funneliformis</taxon>
    </lineage>
</organism>
<protein>
    <submittedName>
        <fullName evidence="1">11541_t:CDS:1</fullName>
    </submittedName>
</protein>
<feature type="non-terminal residue" evidence="1">
    <location>
        <position position="1"/>
    </location>
</feature>
<evidence type="ECO:0000313" key="2">
    <source>
        <dbReference type="Proteomes" id="UP001153678"/>
    </source>
</evidence>
<gene>
    <name evidence="1" type="ORF">FWILDA_LOCUS5844</name>
</gene>
<sequence length="68" mass="7858">ELGKVFVQKEAAGEFSIFDILKNKNFNPMAPITVLPSKPLSLTRQEYLYKNIRKFVDDLFQDILCPKP</sequence>
<dbReference type="AlphaFoldDB" id="A0A9W4SL04"/>
<proteinExistence type="predicted"/>
<dbReference type="OrthoDB" id="2375217at2759"/>
<comment type="caution">
    <text evidence="1">The sequence shown here is derived from an EMBL/GenBank/DDBJ whole genome shotgun (WGS) entry which is preliminary data.</text>
</comment>
<accession>A0A9W4SL04</accession>